<protein>
    <submittedName>
        <fullName evidence="3">Sulfate ester-binding protein</fullName>
    </submittedName>
</protein>
<dbReference type="AlphaFoldDB" id="A0A1Z9Z084"/>
<evidence type="ECO:0000259" key="2">
    <source>
        <dbReference type="Pfam" id="PF09084"/>
    </source>
</evidence>
<name>A0A1Z9Z084_9GAMM</name>
<comment type="caution">
    <text evidence="3">The sequence shown here is derived from an EMBL/GenBank/DDBJ whole genome shotgun (WGS) entry which is preliminary data.</text>
</comment>
<feature type="domain" description="SsuA/THI5-like" evidence="2">
    <location>
        <begin position="83"/>
        <end position="275"/>
    </location>
</feature>
<keyword evidence="1" id="KW-1133">Transmembrane helix</keyword>
<keyword evidence="1" id="KW-0472">Membrane</keyword>
<dbReference type="EMBL" id="NEXX01000002">
    <property type="protein sequence ID" value="OUY07860.1"/>
    <property type="molecule type" value="Genomic_DNA"/>
</dbReference>
<dbReference type="InterPro" id="IPR015168">
    <property type="entry name" value="SsuA/THI5"/>
</dbReference>
<dbReference type="Pfam" id="PF09084">
    <property type="entry name" value="NMT1"/>
    <property type="match status" value="1"/>
</dbReference>
<evidence type="ECO:0000313" key="4">
    <source>
        <dbReference type="Proteomes" id="UP000196536"/>
    </source>
</evidence>
<gene>
    <name evidence="3" type="ORF">CAP51_09055</name>
</gene>
<sequence length="367" mass="41045">MAHLSNKKYIWALPILVIIIILFILFKPSSSDTVRENIQPIANNQIQKIRIAVPDLSSSDKSSSGTPLIDNLYLNQLLQQEFAADNIQVEWQFFKGAGPVINEALANKQLDFAFLGDLAAIIGKANNIDTTLLVATGRKVNSYLGVLPNHDYSSLEKLKGKRIAVWQGTAHQLAFTQFIHSYGYSEKDFRIVNLDPAATNAALAAKQIDAGWGLIPILALKQQGLVDIPLSTLSRSDGQGTIQSGLIGRTEFIKQHPEIVQKLVTAVVKSAHWVSAPEHREQAIELVTKNAGYPIHLYKLNLENQDLKEIYSPLLDDFYLSHFQSGVDSALKAQLIRQGFDVKQWANPYFVNTAIQQLKYEHYWDKK</sequence>
<dbReference type="Proteomes" id="UP000196536">
    <property type="component" value="Unassembled WGS sequence"/>
</dbReference>
<dbReference type="RefSeq" id="WP_087620402.1">
    <property type="nucleotide sequence ID" value="NZ_NEXX01000002.1"/>
</dbReference>
<keyword evidence="1" id="KW-0812">Transmembrane</keyword>
<reference evidence="3 4" key="1">
    <citation type="submission" date="2017-05" db="EMBL/GenBank/DDBJ databases">
        <title>Acinetobacter populi ANC 5415 (= PBJ7), whole genome shotgun sequencing project.</title>
        <authorList>
            <person name="Nemec A."/>
            <person name="Radolfova-Krizova L."/>
        </authorList>
    </citation>
    <scope>NUCLEOTIDE SEQUENCE [LARGE SCALE GENOMIC DNA]</scope>
    <source>
        <strain evidence="3 4">PBJ7</strain>
    </source>
</reference>
<evidence type="ECO:0000313" key="3">
    <source>
        <dbReference type="EMBL" id="OUY07860.1"/>
    </source>
</evidence>
<dbReference type="PANTHER" id="PTHR30024:SF21">
    <property type="entry name" value="ABC TRANSPORTER SUBSTRATE-BINDING PROTEIN"/>
    <property type="match status" value="1"/>
</dbReference>
<organism evidence="3 4">
    <name type="scientific">Acinetobacter populi</name>
    <dbReference type="NCBI Taxonomy" id="1582270"/>
    <lineage>
        <taxon>Bacteria</taxon>
        <taxon>Pseudomonadati</taxon>
        <taxon>Pseudomonadota</taxon>
        <taxon>Gammaproteobacteria</taxon>
        <taxon>Moraxellales</taxon>
        <taxon>Moraxellaceae</taxon>
        <taxon>Acinetobacter</taxon>
    </lineage>
</organism>
<dbReference type="PANTHER" id="PTHR30024">
    <property type="entry name" value="ALIPHATIC SULFONATES-BINDING PROTEIN-RELATED"/>
    <property type="match status" value="1"/>
</dbReference>
<dbReference type="Gene3D" id="3.40.190.10">
    <property type="entry name" value="Periplasmic binding protein-like II"/>
    <property type="match status" value="2"/>
</dbReference>
<evidence type="ECO:0000256" key="1">
    <source>
        <dbReference type="SAM" id="Phobius"/>
    </source>
</evidence>
<proteinExistence type="predicted"/>
<accession>A0A1Z9Z084</accession>
<keyword evidence="4" id="KW-1185">Reference proteome</keyword>
<feature type="transmembrane region" description="Helical" evidence="1">
    <location>
        <begin position="9"/>
        <end position="26"/>
    </location>
</feature>
<dbReference type="SUPFAM" id="SSF53850">
    <property type="entry name" value="Periplasmic binding protein-like II"/>
    <property type="match status" value="1"/>
</dbReference>
<dbReference type="OrthoDB" id="9780180at2"/>